<dbReference type="InterPro" id="IPR035965">
    <property type="entry name" value="PAS-like_dom_sf"/>
</dbReference>
<feature type="domain" description="PAS" evidence="6">
    <location>
        <begin position="6"/>
        <end position="80"/>
    </location>
</feature>
<dbReference type="PRINTS" id="PR01590">
    <property type="entry name" value="HTHFIS"/>
</dbReference>
<dbReference type="CDD" id="cd00130">
    <property type="entry name" value="PAS"/>
    <property type="match status" value="1"/>
</dbReference>
<keyword evidence="3" id="KW-0805">Transcription regulation</keyword>
<dbReference type="SUPFAM" id="SSF55785">
    <property type="entry name" value="PYP-like sensor domain (PAS domain)"/>
    <property type="match status" value="1"/>
</dbReference>
<dbReference type="PANTHER" id="PTHR32071:SF74">
    <property type="entry name" value="TRANSCRIPTIONAL ACTIVATOR ROCR"/>
    <property type="match status" value="1"/>
</dbReference>
<evidence type="ECO:0000256" key="2">
    <source>
        <dbReference type="ARBA" id="ARBA00022840"/>
    </source>
</evidence>
<dbReference type="Gene3D" id="1.10.10.60">
    <property type="entry name" value="Homeodomain-like"/>
    <property type="match status" value="1"/>
</dbReference>
<keyword evidence="1" id="KW-0547">Nucleotide-binding</keyword>
<dbReference type="PROSITE" id="PS50112">
    <property type="entry name" value="PAS"/>
    <property type="match status" value="1"/>
</dbReference>
<keyword evidence="8" id="KW-1185">Reference proteome</keyword>
<reference evidence="8" key="1">
    <citation type="submission" date="2016-11" db="EMBL/GenBank/DDBJ databases">
        <authorList>
            <person name="Varghese N."/>
            <person name="Submissions S."/>
        </authorList>
    </citation>
    <scope>NUCLEOTIDE SEQUENCE [LARGE SCALE GENOMIC DNA]</scope>
    <source>
        <strain evidence="8">DSM 15285</strain>
    </source>
</reference>
<dbReference type="Pfam" id="PF00989">
    <property type="entry name" value="PAS"/>
    <property type="match status" value="1"/>
</dbReference>
<evidence type="ECO:0000256" key="4">
    <source>
        <dbReference type="ARBA" id="ARBA00023163"/>
    </source>
</evidence>
<feature type="domain" description="Sigma-54 factor interaction" evidence="5">
    <location>
        <begin position="153"/>
        <end position="381"/>
    </location>
</feature>
<dbReference type="PROSITE" id="PS00675">
    <property type="entry name" value="SIGMA54_INTERACT_1"/>
    <property type="match status" value="1"/>
</dbReference>
<evidence type="ECO:0000259" key="6">
    <source>
        <dbReference type="PROSITE" id="PS50112"/>
    </source>
</evidence>
<name>A0A1M5QIW8_9FIRM</name>
<dbReference type="CDD" id="cd00009">
    <property type="entry name" value="AAA"/>
    <property type="match status" value="1"/>
</dbReference>
<dbReference type="InterPro" id="IPR002197">
    <property type="entry name" value="HTH_Fis"/>
</dbReference>
<dbReference type="SMART" id="SM00091">
    <property type="entry name" value="PAS"/>
    <property type="match status" value="1"/>
</dbReference>
<dbReference type="NCBIfam" id="TIGR00229">
    <property type="entry name" value="sensory_box"/>
    <property type="match status" value="1"/>
</dbReference>
<dbReference type="GO" id="GO:0006355">
    <property type="term" value="P:regulation of DNA-templated transcription"/>
    <property type="evidence" value="ECO:0007669"/>
    <property type="project" value="InterPro"/>
</dbReference>
<keyword evidence="2" id="KW-0067">ATP-binding</keyword>
<evidence type="ECO:0000313" key="8">
    <source>
        <dbReference type="Proteomes" id="UP000242520"/>
    </source>
</evidence>
<proteinExistence type="predicted"/>
<dbReference type="GO" id="GO:0005524">
    <property type="term" value="F:ATP binding"/>
    <property type="evidence" value="ECO:0007669"/>
    <property type="project" value="UniProtKB-KW"/>
</dbReference>
<dbReference type="InterPro" id="IPR002078">
    <property type="entry name" value="Sigma_54_int"/>
</dbReference>
<evidence type="ECO:0000313" key="7">
    <source>
        <dbReference type="EMBL" id="SHH13811.1"/>
    </source>
</evidence>
<dbReference type="PROSITE" id="PS00676">
    <property type="entry name" value="SIGMA54_INTERACT_2"/>
    <property type="match status" value="1"/>
</dbReference>
<dbReference type="InterPro" id="IPR013767">
    <property type="entry name" value="PAS_fold"/>
</dbReference>
<dbReference type="SUPFAM" id="SSF52540">
    <property type="entry name" value="P-loop containing nucleoside triphosphate hydrolases"/>
    <property type="match status" value="1"/>
</dbReference>
<accession>A0A1M5QIW8</accession>
<gene>
    <name evidence="7" type="ORF">SAMN02744040_00967</name>
</gene>
<dbReference type="InterPro" id="IPR025943">
    <property type="entry name" value="Sigma_54_int_dom_ATP-bd_2"/>
</dbReference>
<dbReference type="OrthoDB" id="9803970at2"/>
<dbReference type="InterPro" id="IPR000014">
    <property type="entry name" value="PAS"/>
</dbReference>
<dbReference type="InterPro" id="IPR027417">
    <property type="entry name" value="P-loop_NTPase"/>
</dbReference>
<dbReference type="InterPro" id="IPR003593">
    <property type="entry name" value="AAA+_ATPase"/>
</dbReference>
<keyword evidence="4" id="KW-0804">Transcription</keyword>
<dbReference type="STRING" id="1123350.SAMN02744040_00967"/>
<dbReference type="SMART" id="SM00382">
    <property type="entry name" value="AAA"/>
    <property type="match status" value="1"/>
</dbReference>
<dbReference type="InterPro" id="IPR009057">
    <property type="entry name" value="Homeodomain-like_sf"/>
</dbReference>
<evidence type="ECO:0000256" key="1">
    <source>
        <dbReference type="ARBA" id="ARBA00022741"/>
    </source>
</evidence>
<sequence length="462" mass="52787">MKTKDYLKLMQKILHHIDDGIHVIDKDGNTIIYNKSMADLEGMNEKDVLNKKLLDIFESLDKESSTLLRVLESGEIIENKKQTYLNKYGKEITTINTTIPILNKGEILGAIEISKNITKIKELSDTILKLHREKLSPKQTMKNKLKKYTFDNIVGKSDNLKKAIALARKACKTPASVLIYGETGTGKELFSQSIHYGSDRKDKPFIAQNCAALPESLLEGILFGTSKGGFTGAVDRAGLFEQANGGTLLLDEINSMPITLQAKLLRVLQEGYVRRVGGIKDIPVDVRIIATTNEEPLKLLQENKFRKDLYYRLNVISINIPPLRKRKEDILILAQHFIEKYNEILNKNVWMLSEKSKEILLNYNWFGNIRELENVIYSAMSMIDDEHVLSHNYLNINCNGEIDDENIEISENFSLSETLKNIEIKFIKKALYNNEKNVTRAAKQLGIKRQTLQHKMKKYNIK</sequence>
<dbReference type="EMBL" id="FQXH01000008">
    <property type="protein sequence ID" value="SHH13811.1"/>
    <property type="molecule type" value="Genomic_DNA"/>
</dbReference>
<dbReference type="FunFam" id="3.40.50.300:FF:000006">
    <property type="entry name" value="DNA-binding transcriptional regulator NtrC"/>
    <property type="match status" value="1"/>
</dbReference>
<dbReference type="PROSITE" id="PS50045">
    <property type="entry name" value="SIGMA54_INTERACT_4"/>
    <property type="match status" value="1"/>
</dbReference>
<dbReference type="RefSeq" id="WP_072724194.1">
    <property type="nucleotide sequence ID" value="NZ_FQXH01000008.1"/>
</dbReference>
<dbReference type="SUPFAM" id="SSF46689">
    <property type="entry name" value="Homeodomain-like"/>
    <property type="match status" value="1"/>
</dbReference>
<organism evidence="7 8">
    <name type="scientific">Tepidibacter thalassicus DSM 15285</name>
    <dbReference type="NCBI Taxonomy" id="1123350"/>
    <lineage>
        <taxon>Bacteria</taxon>
        <taxon>Bacillati</taxon>
        <taxon>Bacillota</taxon>
        <taxon>Clostridia</taxon>
        <taxon>Peptostreptococcales</taxon>
        <taxon>Peptostreptococcaceae</taxon>
        <taxon>Tepidibacter</taxon>
    </lineage>
</organism>
<dbReference type="PANTHER" id="PTHR32071">
    <property type="entry name" value="TRANSCRIPTIONAL REGULATORY PROTEIN"/>
    <property type="match status" value="1"/>
</dbReference>
<evidence type="ECO:0000256" key="3">
    <source>
        <dbReference type="ARBA" id="ARBA00023015"/>
    </source>
</evidence>
<dbReference type="Gene3D" id="3.30.450.20">
    <property type="entry name" value="PAS domain"/>
    <property type="match status" value="1"/>
</dbReference>
<dbReference type="Pfam" id="PF00158">
    <property type="entry name" value="Sigma54_activat"/>
    <property type="match status" value="1"/>
</dbReference>
<dbReference type="Gene3D" id="1.10.8.60">
    <property type="match status" value="1"/>
</dbReference>
<dbReference type="Gene3D" id="3.40.50.300">
    <property type="entry name" value="P-loop containing nucleotide triphosphate hydrolases"/>
    <property type="match status" value="1"/>
</dbReference>
<dbReference type="GO" id="GO:0043565">
    <property type="term" value="F:sequence-specific DNA binding"/>
    <property type="evidence" value="ECO:0007669"/>
    <property type="project" value="InterPro"/>
</dbReference>
<protein>
    <submittedName>
        <fullName evidence="7">Arginine utilization regulatory protein</fullName>
    </submittedName>
</protein>
<dbReference type="AlphaFoldDB" id="A0A1M5QIW8"/>
<dbReference type="Pfam" id="PF25601">
    <property type="entry name" value="AAA_lid_14"/>
    <property type="match status" value="1"/>
</dbReference>
<dbReference type="Proteomes" id="UP000242520">
    <property type="component" value="Unassembled WGS sequence"/>
</dbReference>
<dbReference type="InterPro" id="IPR025662">
    <property type="entry name" value="Sigma_54_int_dom_ATP-bd_1"/>
</dbReference>
<dbReference type="InterPro" id="IPR058031">
    <property type="entry name" value="AAA_lid_NorR"/>
</dbReference>
<evidence type="ECO:0000259" key="5">
    <source>
        <dbReference type="PROSITE" id="PS50045"/>
    </source>
</evidence>
<dbReference type="Pfam" id="PF02954">
    <property type="entry name" value="HTH_8"/>
    <property type="match status" value="1"/>
</dbReference>